<dbReference type="GO" id="GO:0042761">
    <property type="term" value="P:very long-chain fatty acid biosynthetic process"/>
    <property type="evidence" value="ECO:0007669"/>
    <property type="project" value="TreeGrafter"/>
</dbReference>
<keyword evidence="8 12" id="KW-0443">Lipid metabolism</keyword>
<gene>
    <name evidence="13" type="ORF">CYY_000347</name>
</gene>
<feature type="transmembrane region" description="Helical" evidence="12">
    <location>
        <begin position="233"/>
        <end position="251"/>
    </location>
</feature>
<evidence type="ECO:0000313" key="13">
    <source>
        <dbReference type="EMBL" id="KAF2078363.1"/>
    </source>
</evidence>
<dbReference type="EC" id="2.3.1.-" evidence="12"/>
<proteinExistence type="inferred from homology"/>
<dbReference type="InterPro" id="IPR030457">
    <property type="entry name" value="ELO_CS"/>
</dbReference>
<organism evidence="13 14">
    <name type="scientific">Polysphondylium violaceum</name>
    <dbReference type="NCBI Taxonomy" id="133409"/>
    <lineage>
        <taxon>Eukaryota</taxon>
        <taxon>Amoebozoa</taxon>
        <taxon>Evosea</taxon>
        <taxon>Eumycetozoa</taxon>
        <taxon>Dictyostelia</taxon>
        <taxon>Dictyosteliales</taxon>
        <taxon>Dictyosteliaceae</taxon>
        <taxon>Polysphondylium</taxon>
    </lineage>
</organism>
<evidence type="ECO:0000256" key="5">
    <source>
        <dbReference type="ARBA" id="ARBA00022692"/>
    </source>
</evidence>
<feature type="transmembrane region" description="Helical" evidence="12">
    <location>
        <begin position="138"/>
        <end position="157"/>
    </location>
</feature>
<comment type="similarity">
    <text evidence="2 12">Belongs to the ELO family.</text>
</comment>
<comment type="catalytic activity">
    <reaction evidence="12">
        <text>an acyl-CoA + malonyl-CoA + H(+) = a 3-oxoacyl-CoA + CO2 + CoA</text>
        <dbReference type="Rhea" id="RHEA:50252"/>
        <dbReference type="ChEBI" id="CHEBI:15378"/>
        <dbReference type="ChEBI" id="CHEBI:16526"/>
        <dbReference type="ChEBI" id="CHEBI:57287"/>
        <dbReference type="ChEBI" id="CHEBI:57384"/>
        <dbReference type="ChEBI" id="CHEBI:58342"/>
        <dbReference type="ChEBI" id="CHEBI:90726"/>
    </reaction>
    <physiologicalReaction direction="left-to-right" evidence="12">
        <dbReference type="Rhea" id="RHEA:50253"/>
    </physiologicalReaction>
</comment>
<evidence type="ECO:0000256" key="12">
    <source>
        <dbReference type="RuleBase" id="RU361115"/>
    </source>
</evidence>
<evidence type="ECO:0000256" key="3">
    <source>
        <dbReference type="ARBA" id="ARBA00022516"/>
    </source>
</evidence>
<feature type="transmembrane region" description="Helical" evidence="12">
    <location>
        <begin position="65"/>
        <end position="88"/>
    </location>
</feature>
<keyword evidence="6 12" id="KW-0276">Fatty acid metabolism</keyword>
<keyword evidence="7 12" id="KW-1133">Transmembrane helix</keyword>
<evidence type="ECO:0000256" key="9">
    <source>
        <dbReference type="ARBA" id="ARBA00023136"/>
    </source>
</evidence>
<dbReference type="GO" id="GO:0005789">
    <property type="term" value="C:endoplasmic reticulum membrane"/>
    <property type="evidence" value="ECO:0007669"/>
    <property type="project" value="TreeGrafter"/>
</dbReference>
<dbReference type="PANTHER" id="PTHR11157">
    <property type="entry name" value="FATTY ACID ACYL TRANSFERASE-RELATED"/>
    <property type="match status" value="1"/>
</dbReference>
<evidence type="ECO:0000256" key="11">
    <source>
        <dbReference type="ARBA" id="ARBA00047375"/>
    </source>
</evidence>
<dbReference type="PANTHER" id="PTHR11157:SF134">
    <property type="entry name" value="ELONGATION OF FATTY ACIDS PROTEIN 1-RELATED"/>
    <property type="match status" value="1"/>
</dbReference>
<evidence type="ECO:0000256" key="10">
    <source>
        <dbReference type="ARBA" id="ARBA00023160"/>
    </source>
</evidence>
<keyword evidence="3 12" id="KW-0444">Lipid biosynthesis</keyword>
<dbReference type="Pfam" id="PF01151">
    <property type="entry name" value="ELO"/>
    <property type="match status" value="1"/>
</dbReference>
<feature type="transmembrane region" description="Helical" evidence="12">
    <location>
        <begin position="108"/>
        <end position="126"/>
    </location>
</feature>
<dbReference type="GO" id="GO:0019367">
    <property type="term" value="P:fatty acid elongation, saturated fatty acid"/>
    <property type="evidence" value="ECO:0007669"/>
    <property type="project" value="TreeGrafter"/>
</dbReference>
<evidence type="ECO:0000256" key="8">
    <source>
        <dbReference type="ARBA" id="ARBA00023098"/>
    </source>
</evidence>
<comment type="catalytic activity">
    <reaction evidence="11">
        <text>a very-long-chain acyl-CoA + malonyl-CoA + H(+) = a very-long-chain 3-oxoacyl-CoA + CO2 + CoA</text>
        <dbReference type="Rhea" id="RHEA:32727"/>
        <dbReference type="ChEBI" id="CHEBI:15378"/>
        <dbReference type="ChEBI" id="CHEBI:16526"/>
        <dbReference type="ChEBI" id="CHEBI:57287"/>
        <dbReference type="ChEBI" id="CHEBI:57384"/>
        <dbReference type="ChEBI" id="CHEBI:90725"/>
        <dbReference type="ChEBI" id="CHEBI:90736"/>
        <dbReference type="EC" id="2.3.1.199"/>
    </reaction>
</comment>
<protein>
    <recommendedName>
        <fullName evidence="12">Elongation of fatty acids protein</fullName>
        <ecNumber evidence="12">2.3.1.-</ecNumber>
    </recommendedName>
</protein>
<dbReference type="GO" id="GO:0034626">
    <property type="term" value="P:fatty acid elongation, polyunsaturated fatty acid"/>
    <property type="evidence" value="ECO:0007669"/>
    <property type="project" value="TreeGrafter"/>
</dbReference>
<dbReference type="InterPro" id="IPR002076">
    <property type="entry name" value="ELO_fam"/>
</dbReference>
<keyword evidence="14" id="KW-1185">Reference proteome</keyword>
<evidence type="ECO:0000256" key="4">
    <source>
        <dbReference type="ARBA" id="ARBA00022679"/>
    </source>
</evidence>
<dbReference type="PROSITE" id="PS01188">
    <property type="entry name" value="ELO"/>
    <property type="match status" value="1"/>
</dbReference>
<sequence>MEFINLVKDVYHSPKSTIDNFRWVPGVTPFSSIYTPLFATFGYLAIVYLLTNFMKNRKEIKLKGLAIVHNLFLSALSLVMFLGIFIPIAKDLIPQGYYPLCCKPLDNGSIYFIYYIFYLSKIYEFLDTIIQVLRKKKLMFLHVYHHFITLWLVWINLNDDTGVQWADISFNCFVHIVMYYYYFQTELGNSPWWKKYITTIQIIQFVLDMTFHISWHYYDWVKIPCVGTFRTSMLSNIVILSFLGLFIHFYMQSYKRKPQSSKPKTN</sequence>
<dbReference type="Proteomes" id="UP000695562">
    <property type="component" value="Unassembled WGS sequence"/>
</dbReference>
<evidence type="ECO:0000256" key="7">
    <source>
        <dbReference type="ARBA" id="ARBA00022989"/>
    </source>
</evidence>
<evidence type="ECO:0000256" key="6">
    <source>
        <dbReference type="ARBA" id="ARBA00022832"/>
    </source>
</evidence>
<keyword evidence="9 12" id="KW-0472">Membrane</keyword>
<accession>A0A8J4PZZ4</accession>
<comment type="subcellular location">
    <subcellularLocation>
        <location evidence="1">Membrane</location>
        <topology evidence="1">Multi-pass membrane protein</topology>
    </subcellularLocation>
</comment>
<dbReference type="GO" id="GO:0030148">
    <property type="term" value="P:sphingolipid biosynthetic process"/>
    <property type="evidence" value="ECO:0007669"/>
    <property type="project" value="TreeGrafter"/>
</dbReference>
<dbReference type="OrthoDB" id="434092at2759"/>
<feature type="transmembrane region" description="Helical" evidence="12">
    <location>
        <begin position="195"/>
        <end position="213"/>
    </location>
</feature>
<dbReference type="GO" id="GO:0009922">
    <property type="term" value="F:fatty acid elongase activity"/>
    <property type="evidence" value="ECO:0007669"/>
    <property type="project" value="UniProtKB-EC"/>
</dbReference>
<keyword evidence="4 12" id="KW-0808">Transferase</keyword>
<name>A0A8J4PZZ4_9MYCE</name>
<reference evidence="13" key="1">
    <citation type="submission" date="2020-01" db="EMBL/GenBank/DDBJ databases">
        <title>Development of genomics and gene disruption for Polysphondylium violaceum indicates a role for the polyketide synthase stlB in stalk morphogenesis.</title>
        <authorList>
            <person name="Narita B."/>
            <person name="Kawabe Y."/>
            <person name="Kin K."/>
            <person name="Saito T."/>
            <person name="Gibbs R."/>
            <person name="Kuspa A."/>
            <person name="Muzny D."/>
            <person name="Queller D."/>
            <person name="Richards S."/>
            <person name="Strassman J."/>
            <person name="Sucgang R."/>
            <person name="Worley K."/>
            <person name="Schaap P."/>
        </authorList>
    </citation>
    <scope>NUCLEOTIDE SEQUENCE</scope>
    <source>
        <strain evidence="13">QSvi11</strain>
    </source>
</reference>
<dbReference type="AlphaFoldDB" id="A0A8J4PZZ4"/>
<dbReference type="EMBL" id="AJWJ01000006">
    <property type="protein sequence ID" value="KAF2078363.1"/>
    <property type="molecule type" value="Genomic_DNA"/>
</dbReference>
<evidence type="ECO:0000256" key="1">
    <source>
        <dbReference type="ARBA" id="ARBA00004141"/>
    </source>
</evidence>
<evidence type="ECO:0000313" key="14">
    <source>
        <dbReference type="Proteomes" id="UP000695562"/>
    </source>
</evidence>
<evidence type="ECO:0000256" key="2">
    <source>
        <dbReference type="ARBA" id="ARBA00007263"/>
    </source>
</evidence>
<keyword evidence="10 12" id="KW-0275">Fatty acid biosynthesis</keyword>
<feature type="transmembrane region" description="Helical" evidence="12">
    <location>
        <begin position="33"/>
        <end position="53"/>
    </location>
</feature>
<comment type="caution">
    <text evidence="13">The sequence shown here is derived from an EMBL/GenBank/DDBJ whole genome shotgun (WGS) entry which is preliminary data.</text>
</comment>
<dbReference type="GO" id="GO:0034625">
    <property type="term" value="P:fatty acid elongation, monounsaturated fatty acid"/>
    <property type="evidence" value="ECO:0007669"/>
    <property type="project" value="TreeGrafter"/>
</dbReference>
<feature type="transmembrane region" description="Helical" evidence="12">
    <location>
        <begin position="163"/>
        <end position="183"/>
    </location>
</feature>
<keyword evidence="5 12" id="KW-0812">Transmembrane</keyword>